<proteinExistence type="predicted"/>
<sequence>MTDHGSPMACLKKTLRVTYYELHFIEEHKPTYTICRFHTTKDMEEEDSGSGSLPIERVSGRTLDLDCVD</sequence>
<keyword evidence="2" id="KW-1185">Reference proteome</keyword>
<evidence type="ECO:0000313" key="2">
    <source>
        <dbReference type="Proteomes" id="UP000018144"/>
    </source>
</evidence>
<organism evidence="1 2">
    <name type="scientific">Pyronema omphalodes (strain CBS 100304)</name>
    <name type="common">Pyronema confluens</name>
    <dbReference type="NCBI Taxonomy" id="1076935"/>
    <lineage>
        <taxon>Eukaryota</taxon>
        <taxon>Fungi</taxon>
        <taxon>Dikarya</taxon>
        <taxon>Ascomycota</taxon>
        <taxon>Pezizomycotina</taxon>
        <taxon>Pezizomycetes</taxon>
        <taxon>Pezizales</taxon>
        <taxon>Pyronemataceae</taxon>
        <taxon>Pyronema</taxon>
    </lineage>
</organism>
<gene>
    <name evidence="1" type="ORF">PCON_08443</name>
</gene>
<name>U4LSM6_PYROM</name>
<dbReference type="EMBL" id="HF935433">
    <property type="protein sequence ID" value="CCX30301.1"/>
    <property type="molecule type" value="Genomic_DNA"/>
</dbReference>
<dbReference type="Proteomes" id="UP000018144">
    <property type="component" value="Unassembled WGS sequence"/>
</dbReference>
<protein>
    <submittedName>
        <fullName evidence="1">Uncharacterized protein</fullName>
    </submittedName>
</protein>
<reference evidence="1 2" key="1">
    <citation type="journal article" date="2013" name="PLoS Genet.">
        <title>The genome and development-dependent transcriptomes of Pyronema confluens: a window into fungal evolution.</title>
        <authorList>
            <person name="Traeger S."/>
            <person name="Altegoer F."/>
            <person name="Freitag M."/>
            <person name="Gabaldon T."/>
            <person name="Kempken F."/>
            <person name="Kumar A."/>
            <person name="Marcet-Houben M."/>
            <person name="Poggeler S."/>
            <person name="Stajich J.E."/>
            <person name="Nowrousian M."/>
        </authorList>
    </citation>
    <scope>NUCLEOTIDE SEQUENCE [LARGE SCALE GENOMIC DNA]</scope>
    <source>
        <strain evidence="2">CBS 100304</strain>
        <tissue evidence="1">Vegetative mycelium</tissue>
    </source>
</reference>
<accession>U4LSM6</accession>
<evidence type="ECO:0000313" key="1">
    <source>
        <dbReference type="EMBL" id="CCX30301.1"/>
    </source>
</evidence>
<dbReference type="AlphaFoldDB" id="U4LSM6"/>